<evidence type="ECO:0000256" key="2">
    <source>
        <dbReference type="ARBA" id="ARBA00006810"/>
    </source>
</evidence>
<dbReference type="CDD" id="cd00310">
    <property type="entry name" value="ATP-synt_Fo_a_6"/>
    <property type="match status" value="1"/>
</dbReference>
<comment type="subcellular location">
    <subcellularLocation>
        <location evidence="11 12">Cell membrane</location>
        <topology evidence="11 12">Multi-pass membrane protein</topology>
    </subcellularLocation>
    <subcellularLocation>
        <location evidence="1">Membrane</location>
        <topology evidence="1">Multi-pass membrane protein</topology>
    </subcellularLocation>
</comment>
<evidence type="ECO:0000256" key="9">
    <source>
        <dbReference type="ARBA" id="ARBA00023136"/>
    </source>
</evidence>
<evidence type="ECO:0000256" key="11">
    <source>
        <dbReference type="HAMAP-Rule" id="MF_01393"/>
    </source>
</evidence>
<organism evidence="13 14">
    <name type="scientific">Asticcacaulis excentricus</name>
    <dbReference type="NCBI Taxonomy" id="78587"/>
    <lineage>
        <taxon>Bacteria</taxon>
        <taxon>Pseudomonadati</taxon>
        <taxon>Pseudomonadota</taxon>
        <taxon>Alphaproteobacteria</taxon>
        <taxon>Caulobacterales</taxon>
        <taxon>Caulobacteraceae</taxon>
        <taxon>Asticcacaulis</taxon>
    </lineage>
</organism>
<dbReference type="PANTHER" id="PTHR11410">
    <property type="entry name" value="ATP SYNTHASE SUBUNIT A"/>
    <property type="match status" value="1"/>
</dbReference>
<dbReference type="Pfam" id="PF00119">
    <property type="entry name" value="ATP-synt_A"/>
    <property type="match status" value="1"/>
</dbReference>
<evidence type="ECO:0000256" key="10">
    <source>
        <dbReference type="ARBA" id="ARBA00023310"/>
    </source>
</evidence>
<evidence type="ECO:0000256" key="1">
    <source>
        <dbReference type="ARBA" id="ARBA00004141"/>
    </source>
</evidence>
<dbReference type="InterPro" id="IPR000568">
    <property type="entry name" value="ATP_synth_F0_asu"/>
</dbReference>
<dbReference type="InterPro" id="IPR045083">
    <property type="entry name" value="ATP_synth_F0_asu_bact/mt"/>
</dbReference>
<keyword evidence="11" id="KW-1003">Cell membrane</keyword>
<feature type="transmembrane region" description="Helical" evidence="11">
    <location>
        <begin position="33"/>
        <end position="53"/>
    </location>
</feature>
<evidence type="ECO:0000256" key="5">
    <source>
        <dbReference type="ARBA" id="ARBA00022692"/>
    </source>
</evidence>
<keyword evidence="8 11" id="KW-0406">Ion transport</keyword>
<reference evidence="14" key="2">
    <citation type="journal article" date="2017" name="Plant Physiol. Biochem.">
        <title>Differential oxidative and antioxidative response of duckweed Lemna minor toward plant growth promoting/inhibiting bacteria.</title>
        <authorList>
            <person name="Ishizawa H."/>
            <person name="Kuroda M."/>
            <person name="Morikawa M."/>
            <person name="Ike M."/>
        </authorList>
    </citation>
    <scope>NUCLEOTIDE SEQUENCE [LARGE SCALE GENOMIC DNA]</scope>
    <source>
        <strain evidence="14">M6</strain>
    </source>
</reference>
<evidence type="ECO:0000256" key="3">
    <source>
        <dbReference type="ARBA" id="ARBA00022448"/>
    </source>
</evidence>
<comment type="function">
    <text evidence="11 12">Key component of the proton channel; it plays a direct role in the translocation of protons across the membrane.</text>
</comment>
<proteinExistence type="inferred from homology"/>
<feature type="transmembrane region" description="Helical" evidence="11">
    <location>
        <begin position="195"/>
        <end position="224"/>
    </location>
</feature>
<comment type="similarity">
    <text evidence="2 11 12">Belongs to the ATPase A chain family.</text>
</comment>
<sequence length="256" mass="27618">MAGPFDPLHQFQVVPVWEIEPVTIAGVTIDLSITNSVLAMLIGVGLVIVFFGLTTARASIIPGRFQVMAESLFGLVDNLAESIIGHEGRAFFPFVFTLFLFILSCNLIGMTTYFTATSQIAVTLTLAVLTIGTVIVVGFAKNGLGFFKLFVPSGVPWWLLPMIVIIEVVSFLMRPITLTLRLFGNMVGGHIVLKVFAQFVVWMVAAGGLALAGAAISLVSVVALTTLEFLVAYLQAFVFAVLACVYLNDVVNLHHH</sequence>
<dbReference type="NCBIfam" id="NF004482">
    <property type="entry name" value="PRK05815.2-4"/>
    <property type="match status" value="1"/>
</dbReference>
<evidence type="ECO:0000256" key="6">
    <source>
        <dbReference type="ARBA" id="ARBA00022781"/>
    </source>
</evidence>
<dbReference type="Proteomes" id="UP000278756">
    <property type="component" value="Chromosome 1"/>
</dbReference>
<keyword evidence="7 11" id="KW-1133">Transmembrane helix</keyword>
<evidence type="ECO:0000256" key="8">
    <source>
        <dbReference type="ARBA" id="ARBA00023065"/>
    </source>
</evidence>
<accession>A0A3G9G6F8</accession>
<name>A0A3G9G6F8_9CAUL</name>
<dbReference type="InterPro" id="IPR035908">
    <property type="entry name" value="F0_ATP_A_sf"/>
</dbReference>
<dbReference type="PANTHER" id="PTHR11410:SF0">
    <property type="entry name" value="ATP SYNTHASE SUBUNIT A"/>
    <property type="match status" value="1"/>
</dbReference>
<reference evidence="14" key="1">
    <citation type="journal article" date="2017" name="Biotechnol. Biofuels">
        <title>Evaluation of environmental bacterial communities as a factor affecting the growth of duckweed Lemna minor.</title>
        <authorList>
            <person name="Ishizawa H."/>
            <person name="Kuroda M."/>
            <person name="Morikawa M."/>
            <person name="Ike M."/>
        </authorList>
    </citation>
    <scope>NUCLEOTIDE SEQUENCE [LARGE SCALE GENOMIC DNA]</scope>
    <source>
        <strain evidence="14">M6</strain>
    </source>
</reference>
<gene>
    <name evidence="11" type="primary">atpB</name>
    <name evidence="13" type="ORF">EM6_0393</name>
</gene>
<dbReference type="SUPFAM" id="SSF81336">
    <property type="entry name" value="F1F0 ATP synthase subunit A"/>
    <property type="match status" value="1"/>
</dbReference>
<dbReference type="AlphaFoldDB" id="A0A3G9G6F8"/>
<evidence type="ECO:0000313" key="14">
    <source>
        <dbReference type="Proteomes" id="UP000278756"/>
    </source>
</evidence>
<feature type="transmembrane region" description="Helical" evidence="11">
    <location>
        <begin position="230"/>
        <end position="248"/>
    </location>
</feature>
<dbReference type="PRINTS" id="PR00123">
    <property type="entry name" value="ATPASEA"/>
</dbReference>
<dbReference type="RefSeq" id="WP_126419886.1">
    <property type="nucleotide sequence ID" value="NZ_AP018827.1"/>
</dbReference>
<evidence type="ECO:0000256" key="12">
    <source>
        <dbReference type="RuleBase" id="RU000483"/>
    </source>
</evidence>
<dbReference type="Gene3D" id="1.20.120.220">
    <property type="entry name" value="ATP synthase, F0 complex, subunit A"/>
    <property type="match status" value="1"/>
</dbReference>
<evidence type="ECO:0000256" key="7">
    <source>
        <dbReference type="ARBA" id="ARBA00022989"/>
    </source>
</evidence>
<keyword evidence="9 11" id="KW-0472">Membrane</keyword>
<dbReference type="OrthoDB" id="9809130at2"/>
<protein>
    <recommendedName>
        <fullName evidence="11 12">ATP synthase subunit a</fullName>
    </recommendedName>
    <alternativeName>
        <fullName evidence="11">ATP synthase F0 sector subunit a</fullName>
    </alternativeName>
    <alternativeName>
        <fullName evidence="11">F-ATPase subunit 6</fullName>
    </alternativeName>
</protein>
<keyword evidence="6 11" id="KW-0375">Hydrogen ion transport</keyword>
<dbReference type="GO" id="GO:0045259">
    <property type="term" value="C:proton-transporting ATP synthase complex"/>
    <property type="evidence" value="ECO:0007669"/>
    <property type="project" value="UniProtKB-KW"/>
</dbReference>
<dbReference type="PROSITE" id="PS00449">
    <property type="entry name" value="ATPASE_A"/>
    <property type="match status" value="1"/>
</dbReference>
<keyword evidence="4 11" id="KW-0138">CF(0)</keyword>
<keyword evidence="10 11" id="KW-0066">ATP synthesis</keyword>
<feature type="transmembrane region" description="Helical" evidence="11">
    <location>
        <begin position="90"/>
        <end position="108"/>
    </location>
</feature>
<keyword evidence="3 11" id="KW-0813">Transport</keyword>
<keyword evidence="5 11" id="KW-0812">Transmembrane</keyword>
<evidence type="ECO:0000256" key="4">
    <source>
        <dbReference type="ARBA" id="ARBA00022547"/>
    </source>
</evidence>
<evidence type="ECO:0000313" key="13">
    <source>
        <dbReference type="EMBL" id="BBF79819.1"/>
    </source>
</evidence>
<dbReference type="NCBIfam" id="TIGR01131">
    <property type="entry name" value="ATP_synt_6_or_A"/>
    <property type="match status" value="1"/>
</dbReference>
<dbReference type="GO" id="GO:0046933">
    <property type="term" value="F:proton-transporting ATP synthase activity, rotational mechanism"/>
    <property type="evidence" value="ECO:0007669"/>
    <property type="project" value="UniProtKB-UniRule"/>
</dbReference>
<dbReference type="EMBL" id="AP018827">
    <property type="protein sequence ID" value="BBF79819.1"/>
    <property type="molecule type" value="Genomic_DNA"/>
</dbReference>
<dbReference type="GO" id="GO:0005886">
    <property type="term" value="C:plasma membrane"/>
    <property type="evidence" value="ECO:0007669"/>
    <property type="project" value="UniProtKB-SubCell"/>
</dbReference>
<dbReference type="InterPro" id="IPR023011">
    <property type="entry name" value="ATP_synth_F0_asu_AS"/>
</dbReference>
<feature type="transmembrane region" description="Helical" evidence="11">
    <location>
        <begin position="120"/>
        <end position="140"/>
    </location>
</feature>
<dbReference type="HAMAP" id="MF_01393">
    <property type="entry name" value="ATP_synth_a_bact"/>
    <property type="match status" value="1"/>
</dbReference>